<keyword evidence="2" id="KW-0238">DNA-binding</keyword>
<feature type="compositionally biased region" description="Basic and acidic residues" evidence="4">
    <location>
        <begin position="302"/>
        <end position="316"/>
    </location>
</feature>
<dbReference type="PROSITE" id="PS01124">
    <property type="entry name" value="HTH_ARAC_FAMILY_2"/>
    <property type="match status" value="1"/>
</dbReference>
<dbReference type="PANTHER" id="PTHR43280">
    <property type="entry name" value="ARAC-FAMILY TRANSCRIPTIONAL REGULATOR"/>
    <property type="match status" value="1"/>
</dbReference>
<dbReference type="GO" id="GO:0043565">
    <property type="term" value="F:sequence-specific DNA binding"/>
    <property type="evidence" value="ECO:0007669"/>
    <property type="project" value="InterPro"/>
</dbReference>
<dbReference type="Pfam" id="PF10114">
    <property type="entry name" value="PocR"/>
    <property type="match status" value="1"/>
</dbReference>
<evidence type="ECO:0000256" key="2">
    <source>
        <dbReference type="ARBA" id="ARBA00023125"/>
    </source>
</evidence>
<dbReference type="PANTHER" id="PTHR43280:SF28">
    <property type="entry name" value="HTH-TYPE TRANSCRIPTIONAL ACTIVATOR RHAS"/>
    <property type="match status" value="1"/>
</dbReference>
<dbReference type="Proteomes" id="UP000824123">
    <property type="component" value="Unassembled WGS sequence"/>
</dbReference>
<evidence type="ECO:0000256" key="3">
    <source>
        <dbReference type="ARBA" id="ARBA00023163"/>
    </source>
</evidence>
<dbReference type="InterPro" id="IPR018060">
    <property type="entry name" value="HTH_AraC"/>
</dbReference>
<keyword evidence="1" id="KW-0805">Transcription regulation</keyword>
<evidence type="ECO:0000256" key="1">
    <source>
        <dbReference type="ARBA" id="ARBA00023015"/>
    </source>
</evidence>
<accession>A0A9D1LSM2</accession>
<evidence type="ECO:0000313" key="6">
    <source>
        <dbReference type="EMBL" id="HIU47343.1"/>
    </source>
</evidence>
<feature type="region of interest" description="Disordered" evidence="4">
    <location>
        <begin position="276"/>
        <end position="316"/>
    </location>
</feature>
<evidence type="ECO:0000313" key="7">
    <source>
        <dbReference type="Proteomes" id="UP000824123"/>
    </source>
</evidence>
<evidence type="ECO:0000259" key="5">
    <source>
        <dbReference type="PROSITE" id="PS01124"/>
    </source>
</evidence>
<comment type="caution">
    <text evidence="6">The sequence shown here is derived from an EMBL/GenBank/DDBJ whole genome shotgun (WGS) entry which is preliminary data.</text>
</comment>
<dbReference type="PRINTS" id="PR00032">
    <property type="entry name" value="HTHARAC"/>
</dbReference>
<reference evidence="6" key="1">
    <citation type="submission" date="2020-10" db="EMBL/GenBank/DDBJ databases">
        <authorList>
            <person name="Gilroy R."/>
        </authorList>
    </citation>
    <scope>NUCLEOTIDE SEQUENCE</scope>
    <source>
        <strain evidence="6">ChiSxjej2B14-8506</strain>
    </source>
</reference>
<reference evidence="6" key="2">
    <citation type="journal article" date="2021" name="PeerJ">
        <title>Extensive microbial diversity within the chicken gut microbiome revealed by metagenomics and culture.</title>
        <authorList>
            <person name="Gilroy R."/>
            <person name="Ravi A."/>
            <person name="Getino M."/>
            <person name="Pursley I."/>
            <person name="Horton D.L."/>
            <person name="Alikhan N.F."/>
            <person name="Baker D."/>
            <person name="Gharbi K."/>
            <person name="Hall N."/>
            <person name="Watson M."/>
            <person name="Adriaenssens E.M."/>
            <person name="Foster-Nyarko E."/>
            <person name="Jarju S."/>
            <person name="Secka A."/>
            <person name="Antonio M."/>
            <person name="Oren A."/>
            <person name="Chaudhuri R.R."/>
            <person name="La Ragione R."/>
            <person name="Hildebrand F."/>
            <person name="Pallen M.J."/>
        </authorList>
    </citation>
    <scope>NUCLEOTIDE SEQUENCE</scope>
    <source>
        <strain evidence="6">ChiSxjej2B14-8506</strain>
    </source>
</reference>
<dbReference type="InterPro" id="IPR018062">
    <property type="entry name" value="HTH_AraC-typ_CS"/>
</dbReference>
<feature type="domain" description="HTH araC/xylS-type" evidence="5">
    <location>
        <begin position="176"/>
        <end position="274"/>
    </location>
</feature>
<dbReference type="GO" id="GO:0003700">
    <property type="term" value="F:DNA-binding transcription factor activity"/>
    <property type="evidence" value="ECO:0007669"/>
    <property type="project" value="InterPro"/>
</dbReference>
<evidence type="ECO:0000256" key="4">
    <source>
        <dbReference type="SAM" id="MobiDB-lite"/>
    </source>
</evidence>
<name>A0A9D1LSM2_9FIRM</name>
<keyword evidence="3" id="KW-0804">Transcription</keyword>
<dbReference type="InterPro" id="IPR020449">
    <property type="entry name" value="Tscrpt_reg_AraC-type_HTH"/>
</dbReference>
<dbReference type="AlphaFoldDB" id="A0A9D1LSM2"/>
<gene>
    <name evidence="6" type="ORF">IAC59_08835</name>
</gene>
<sequence>MFSAGEFEKLGRLLNNLHICMDIKFGLLDINAREVYTAAYRTPFCRLIAQAEGGYARCVNCDAEALRHAGQAEGPVCYRCHAGLIEVALAVRVSGEQVGYILFGQMLDDSPLERQWQDTRRRCAWYGDMDELYRAFCLLKVMSRQQISALGEIVDACVSEARLSGMLISASRDEAGRLRDYIAAHYAEPITIPGICAALSLSKSKLYAICRADTGRTVSELICERRIDAARALLRGTDDSVRQISETVGYADFNYFTRVFRQHAGLTPSEYRRQVRAADDSAVDSRATDGAAGNGGSTSADRASDAPTKTRADAKA</sequence>
<dbReference type="PROSITE" id="PS00041">
    <property type="entry name" value="HTH_ARAC_FAMILY_1"/>
    <property type="match status" value="1"/>
</dbReference>
<dbReference type="InterPro" id="IPR009057">
    <property type="entry name" value="Homeodomain-like_sf"/>
</dbReference>
<dbReference type="InterPro" id="IPR018771">
    <property type="entry name" value="PocR_dom"/>
</dbReference>
<protein>
    <submittedName>
        <fullName evidence="6">PocR ligand-binding domain-containing protein</fullName>
    </submittedName>
</protein>
<dbReference type="SUPFAM" id="SSF46689">
    <property type="entry name" value="Homeodomain-like"/>
    <property type="match status" value="1"/>
</dbReference>
<dbReference type="EMBL" id="DVNK01000052">
    <property type="protein sequence ID" value="HIU47343.1"/>
    <property type="molecule type" value="Genomic_DNA"/>
</dbReference>
<dbReference type="Gene3D" id="1.10.10.60">
    <property type="entry name" value="Homeodomain-like"/>
    <property type="match status" value="1"/>
</dbReference>
<proteinExistence type="predicted"/>
<dbReference type="SMART" id="SM00342">
    <property type="entry name" value="HTH_ARAC"/>
    <property type="match status" value="1"/>
</dbReference>
<dbReference type="Pfam" id="PF12833">
    <property type="entry name" value="HTH_18"/>
    <property type="match status" value="1"/>
</dbReference>
<organism evidence="6 7">
    <name type="scientific">Candidatus Fimadaptatus faecigallinarum</name>
    <dbReference type="NCBI Taxonomy" id="2840814"/>
    <lineage>
        <taxon>Bacteria</taxon>
        <taxon>Bacillati</taxon>
        <taxon>Bacillota</taxon>
        <taxon>Clostridia</taxon>
        <taxon>Eubacteriales</taxon>
        <taxon>Candidatus Fimadaptatus</taxon>
    </lineage>
</organism>